<gene>
    <name evidence="2" type="ORF">ACFOZ7_07600</name>
</gene>
<evidence type="ECO:0000313" key="3">
    <source>
        <dbReference type="Proteomes" id="UP001595821"/>
    </source>
</evidence>
<reference evidence="2 3" key="1">
    <citation type="journal article" date="2014" name="Int. J. Syst. Evol. Microbiol.">
        <title>Complete genome sequence of Corynebacterium casei LMG S-19264T (=DSM 44701T), isolated from a smear-ripened cheese.</title>
        <authorList>
            <consortium name="US DOE Joint Genome Institute (JGI-PGF)"/>
            <person name="Walter F."/>
            <person name="Albersmeier A."/>
            <person name="Kalinowski J."/>
            <person name="Ruckert C."/>
        </authorList>
    </citation>
    <scope>NUCLEOTIDE SEQUENCE [LARGE SCALE GENOMIC DNA]</scope>
    <source>
        <strain evidence="2 3">IBRC-M 10912</strain>
    </source>
</reference>
<dbReference type="GeneID" id="71855863"/>
<proteinExistence type="predicted"/>
<dbReference type="EMBL" id="JBHSDJ010000019">
    <property type="protein sequence ID" value="MFC4246863.1"/>
    <property type="molecule type" value="Genomic_DNA"/>
</dbReference>
<evidence type="ECO:0000256" key="1">
    <source>
        <dbReference type="SAM" id="MobiDB-lite"/>
    </source>
</evidence>
<dbReference type="RefSeq" id="WP_246975891.1">
    <property type="nucleotide sequence ID" value="NZ_CP095398.1"/>
</dbReference>
<accession>A0ABD5NXU7</accession>
<sequence length="88" mass="9819">MSRDETGTAKERSGLPPKTITDRLEDVDVGDRLVVNNRETAYEVVDTDTYSVTVADPDGNHITLSQNLQTGGWVVHEEIWWVSSDSLE</sequence>
<comment type="caution">
    <text evidence="2">The sequence shown here is derived from an EMBL/GenBank/DDBJ whole genome shotgun (WGS) entry which is preliminary data.</text>
</comment>
<feature type="compositionally biased region" description="Basic and acidic residues" evidence="1">
    <location>
        <begin position="1"/>
        <end position="13"/>
    </location>
</feature>
<evidence type="ECO:0000313" key="2">
    <source>
        <dbReference type="EMBL" id="MFC4246863.1"/>
    </source>
</evidence>
<feature type="region of interest" description="Disordered" evidence="1">
    <location>
        <begin position="1"/>
        <end position="23"/>
    </location>
</feature>
<dbReference type="Proteomes" id="UP001595821">
    <property type="component" value="Unassembled WGS sequence"/>
</dbReference>
<protein>
    <submittedName>
        <fullName evidence="2">Transcriptional regulator</fullName>
    </submittedName>
</protein>
<dbReference type="AlphaFoldDB" id="A0ABD5NXU7"/>
<organism evidence="2 3">
    <name type="scientific">Natribaculum luteum</name>
    <dbReference type="NCBI Taxonomy" id="1586232"/>
    <lineage>
        <taxon>Archaea</taxon>
        <taxon>Methanobacteriati</taxon>
        <taxon>Methanobacteriota</taxon>
        <taxon>Stenosarchaea group</taxon>
        <taxon>Halobacteria</taxon>
        <taxon>Halobacteriales</taxon>
        <taxon>Natrialbaceae</taxon>
        <taxon>Natribaculum</taxon>
    </lineage>
</organism>
<name>A0ABD5NXU7_9EURY</name>